<dbReference type="Pfam" id="PF00072">
    <property type="entry name" value="Response_reg"/>
    <property type="match status" value="1"/>
</dbReference>
<dbReference type="Proteomes" id="UP000001880">
    <property type="component" value="Chromosome"/>
</dbReference>
<dbReference type="PROSITE" id="PS51755">
    <property type="entry name" value="OMPR_PHOB"/>
    <property type="match status" value="1"/>
</dbReference>
<dbReference type="PANTHER" id="PTHR48111">
    <property type="entry name" value="REGULATOR OF RPOS"/>
    <property type="match status" value="1"/>
</dbReference>
<keyword evidence="5" id="KW-0804">Transcription</keyword>
<dbReference type="InterPro" id="IPR036388">
    <property type="entry name" value="WH-like_DNA-bd_sf"/>
</dbReference>
<dbReference type="OrthoDB" id="9793321at2"/>
<keyword evidence="2" id="KW-0902">Two-component regulatory system</keyword>
<reference evidence="10 11" key="1">
    <citation type="journal article" date="2010" name="Stand. Genomic Sci.">
        <title>Complete genome sequence of Haliangium ochraceum type strain (SMP-2).</title>
        <authorList>
            <consortium name="US DOE Joint Genome Institute (JGI-PGF)"/>
            <person name="Ivanova N."/>
            <person name="Daum C."/>
            <person name="Lang E."/>
            <person name="Abt B."/>
            <person name="Kopitz M."/>
            <person name="Saunders E."/>
            <person name="Lapidus A."/>
            <person name="Lucas S."/>
            <person name="Glavina Del Rio T."/>
            <person name="Nolan M."/>
            <person name="Tice H."/>
            <person name="Copeland A."/>
            <person name="Cheng J.F."/>
            <person name="Chen F."/>
            <person name="Bruce D."/>
            <person name="Goodwin L."/>
            <person name="Pitluck S."/>
            <person name="Mavromatis K."/>
            <person name="Pati A."/>
            <person name="Mikhailova N."/>
            <person name="Chen A."/>
            <person name="Palaniappan K."/>
            <person name="Land M."/>
            <person name="Hauser L."/>
            <person name="Chang Y.J."/>
            <person name="Jeffries C.D."/>
            <person name="Detter J.C."/>
            <person name="Brettin T."/>
            <person name="Rohde M."/>
            <person name="Goker M."/>
            <person name="Bristow J."/>
            <person name="Markowitz V."/>
            <person name="Eisen J.A."/>
            <person name="Hugenholtz P."/>
            <person name="Kyrpides N.C."/>
            <person name="Klenk H.P."/>
        </authorList>
    </citation>
    <scope>NUCLEOTIDE SEQUENCE [LARGE SCALE GENOMIC DNA]</scope>
    <source>
        <strain evidence="11">DSM 14365 / CIP 107738 / JCM 11303 / AJ 13395 / SMP-2</strain>
    </source>
</reference>
<dbReference type="EMBL" id="CP001804">
    <property type="protein sequence ID" value="ACY17156.1"/>
    <property type="molecule type" value="Genomic_DNA"/>
</dbReference>
<dbReference type="Pfam" id="PF00486">
    <property type="entry name" value="Trans_reg_C"/>
    <property type="match status" value="1"/>
</dbReference>
<dbReference type="GO" id="GO:0005829">
    <property type="term" value="C:cytosol"/>
    <property type="evidence" value="ECO:0007669"/>
    <property type="project" value="TreeGrafter"/>
</dbReference>
<dbReference type="PROSITE" id="PS50110">
    <property type="entry name" value="RESPONSE_REGULATORY"/>
    <property type="match status" value="1"/>
</dbReference>
<evidence type="ECO:0000256" key="6">
    <source>
        <dbReference type="PROSITE-ProRule" id="PRU00169"/>
    </source>
</evidence>
<evidence type="ECO:0000256" key="2">
    <source>
        <dbReference type="ARBA" id="ARBA00023012"/>
    </source>
</evidence>
<dbReference type="HOGENOM" id="CLU_000445_30_4_7"/>
<dbReference type="RefSeq" id="WP_012829754.1">
    <property type="nucleotide sequence ID" value="NC_013440.1"/>
</dbReference>
<dbReference type="InterPro" id="IPR016032">
    <property type="entry name" value="Sig_transdc_resp-reg_C-effctor"/>
</dbReference>
<evidence type="ECO:0000256" key="4">
    <source>
        <dbReference type="ARBA" id="ARBA00023125"/>
    </source>
</evidence>
<feature type="domain" description="OmpR/PhoB-type" evidence="9">
    <location>
        <begin position="136"/>
        <end position="235"/>
    </location>
</feature>
<dbReference type="PANTHER" id="PTHR48111:SF1">
    <property type="entry name" value="TWO-COMPONENT RESPONSE REGULATOR ORR33"/>
    <property type="match status" value="1"/>
</dbReference>
<feature type="modified residue" description="4-aspartylphosphate" evidence="6">
    <location>
        <position position="61"/>
    </location>
</feature>
<dbReference type="STRING" id="502025.Hoch_4665"/>
<dbReference type="CDD" id="cd17574">
    <property type="entry name" value="REC_OmpR"/>
    <property type="match status" value="1"/>
</dbReference>
<keyword evidence="1 6" id="KW-0597">Phosphoprotein</keyword>
<dbReference type="KEGG" id="hoh:Hoch_4665"/>
<organism evidence="10 11">
    <name type="scientific">Haliangium ochraceum (strain DSM 14365 / JCM 11303 / SMP-2)</name>
    <dbReference type="NCBI Taxonomy" id="502025"/>
    <lineage>
        <taxon>Bacteria</taxon>
        <taxon>Pseudomonadati</taxon>
        <taxon>Myxococcota</taxon>
        <taxon>Polyangia</taxon>
        <taxon>Haliangiales</taxon>
        <taxon>Kofleriaceae</taxon>
        <taxon>Haliangium</taxon>
    </lineage>
</organism>
<dbReference type="InterPro" id="IPR001867">
    <property type="entry name" value="OmpR/PhoB-type_DNA-bd"/>
</dbReference>
<accession>D0LRC8</accession>
<dbReference type="FunFam" id="3.40.50.2300:FF:000001">
    <property type="entry name" value="DNA-binding response regulator PhoB"/>
    <property type="match status" value="1"/>
</dbReference>
<protein>
    <submittedName>
        <fullName evidence="10">Two component transcriptional regulator, winged helix family</fullName>
    </submittedName>
</protein>
<evidence type="ECO:0000313" key="10">
    <source>
        <dbReference type="EMBL" id="ACY17156.1"/>
    </source>
</evidence>
<evidence type="ECO:0000256" key="5">
    <source>
        <dbReference type="ARBA" id="ARBA00023163"/>
    </source>
</evidence>
<dbReference type="SUPFAM" id="SSF52172">
    <property type="entry name" value="CheY-like"/>
    <property type="match status" value="1"/>
</dbReference>
<dbReference type="InterPro" id="IPR011006">
    <property type="entry name" value="CheY-like_superfamily"/>
</dbReference>
<dbReference type="Gene3D" id="6.10.250.690">
    <property type="match status" value="1"/>
</dbReference>
<evidence type="ECO:0000256" key="3">
    <source>
        <dbReference type="ARBA" id="ARBA00023015"/>
    </source>
</evidence>
<proteinExistence type="predicted"/>
<dbReference type="SUPFAM" id="SSF46894">
    <property type="entry name" value="C-terminal effector domain of the bipartite response regulators"/>
    <property type="match status" value="1"/>
</dbReference>
<dbReference type="GO" id="GO:0000976">
    <property type="term" value="F:transcription cis-regulatory region binding"/>
    <property type="evidence" value="ECO:0007669"/>
    <property type="project" value="TreeGrafter"/>
</dbReference>
<dbReference type="CDD" id="cd00383">
    <property type="entry name" value="trans_reg_C"/>
    <property type="match status" value="1"/>
</dbReference>
<dbReference type="AlphaFoldDB" id="D0LRC8"/>
<dbReference type="SMART" id="SM00448">
    <property type="entry name" value="REC"/>
    <property type="match status" value="1"/>
</dbReference>
<evidence type="ECO:0000313" key="11">
    <source>
        <dbReference type="Proteomes" id="UP000001880"/>
    </source>
</evidence>
<name>D0LRC8_HALO1</name>
<evidence type="ECO:0000259" key="9">
    <source>
        <dbReference type="PROSITE" id="PS51755"/>
    </source>
</evidence>
<dbReference type="Gene3D" id="1.10.10.10">
    <property type="entry name" value="Winged helix-like DNA-binding domain superfamily/Winged helix DNA-binding domain"/>
    <property type="match status" value="1"/>
</dbReference>
<keyword evidence="3" id="KW-0805">Transcription regulation</keyword>
<feature type="domain" description="Response regulatory" evidence="8">
    <location>
        <begin position="12"/>
        <end position="126"/>
    </location>
</feature>
<dbReference type="SMART" id="SM00862">
    <property type="entry name" value="Trans_reg_C"/>
    <property type="match status" value="1"/>
</dbReference>
<keyword evidence="4 7" id="KW-0238">DNA-binding</keyword>
<gene>
    <name evidence="10" type="ordered locus">Hoch_4665</name>
</gene>
<dbReference type="InterPro" id="IPR001789">
    <property type="entry name" value="Sig_transdc_resp-reg_receiver"/>
</dbReference>
<evidence type="ECO:0000256" key="1">
    <source>
        <dbReference type="ARBA" id="ARBA00022553"/>
    </source>
</evidence>
<feature type="DNA-binding region" description="OmpR/PhoB-type" evidence="7">
    <location>
        <begin position="136"/>
        <end position="235"/>
    </location>
</feature>
<dbReference type="InterPro" id="IPR039420">
    <property type="entry name" value="WalR-like"/>
</dbReference>
<dbReference type="eggNOG" id="COG0745">
    <property type="taxonomic scope" value="Bacteria"/>
</dbReference>
<dbReference type="Gene3D" id="3.40.50.2300">
    <property type="match status" value="1"/>
</dbReference>
<evidence type="ECO:0000256" key="7">
    <source>
        <dbReference type="PROSITE-ProRule" id="PRU01091"/>
    </source>
</evidence>
<keyword evidence="11" id="KW-1185">Reference proteome</keyword>
<sequence length="235" mass="26665">MQSHTAGGGGRKILIVEDEPDIVRGLRDALQFEGFQVEARGTGMEGLDAAAEWGPDCVLLDLMLPDENGYRVCETLRSRDPVVPIIILTAKSQDVDKVRGLEAGADDYVTKPFSVAELIARINAIFRRQVRLASHEEAFDIGPWRINTRKHTMNQGRSTKRLTFYELEVLKLLRERAESPVTRDEILEKIWGVTPSPANRTVDNFIVKLRRKLEEDHKRPRHILTVYGHGYKLVP</sequence>
<dbReference type="GO" id="GO:0032993">
    <property type="term" value="C:protein-DNA complex"/>
    <property type="evidence" value="ECO:0007669"/>
    <property type="project" value="TreeGrafter"/>
</dbReference>
<dbReference type="GO" id="GO:0000156">
    <property type="term" value="F:phosphorelay response regulator activity"/>
    <property type="evidence" value="ECO:0007669"/>
    <property type="project" value="TreeGrafter"/>
</dbReference>
<dbReference type="GO" id="GO:0006355">
    <property type="term" value="P:regulation of DNA-templated transcription"/>
    <property type="evidence" value="ECO:0007669"/>
    <property type="project" value="InterPro"/>
</dbReference>
<evidence type="ECO:0000259" key="8">
    <source>
        <dbReference type="PROSITE" id="PS50110"/>
    </source>
</evidence>